<name>A0A0K0E0N2_STRER</name>
<accession>A0A0K0E0N2</accession>
<dbReference type="InterPro" id="IPR034423">
    <property type="entry name" value="RBM19_RRM5"/>
</dbReference>
<dbReference type="PROSITE" id="PS50102">
    <property type="entry name" value="RRM"/>
    <property type="match status" value="5"/>
</dbReference>
<evidence type="ECO:0000256" key="2">
    <source>
        <dbReference type="ARBA" id="ARBA00022737"/>
    </source>
</evidence>
<dbReference type="InterPro" id="IPR051945">
    <property type="entry name" value="RRM_MRD1_RNA_proc_ribogen"/>
</dbReference>
<dbReference type="WBParaSite" id="SSTP_0000304400.1">
    <property type="protein sequence ID" value="SSTP_0000304400.1"/>
    <property type="gene ID" value="SSTP_0000304400"/>
</dbReference>
<dbReference type="WBParaSite" id="TCONS_00000412.p1">
    <property type="protein sequence ID" value="TCONS_00000412.p1"/>
    <property type="gene ID" value="XLOC_000425"/>
</dbReference>
<evidence type="ECO:0000256" key="6">
    <source>
        <dbReference type="SAM" id="MobiDB-lite"/>
    </source>
</evidence>
<evidence type="ECO:0000313" key="10">
    <source>
        <dbReference type="WBParaSite" id="TCONS_00000412.p1"/>
    </source>
</evidence>
<feature type="domain" description="RRM" evidence="7">
    <location>
        <begin position="2"/>
        <end position="79"/>
    </location>
</feature>
<feature type="compositionally biased region" description="Acidic residues" evidence="6">
    <location>
        <begin position="601"/>
        <end position="636"/>
    </location>
</feature>
<feature type="compositionally biased region" description="Basic and acidic residues" evidence="6">
    <location>
        <begin position="563"/>
        <end position="579"/>
    </location>
</feature>
<dbReference type="AlphaFoldDB" id="A0A0K0E0N2"/>
<dbReference type="InterPro" id="IPR035979">
    <property type="entry name" value="RBD_domain_sf"/>
</dbReference>
<feature type="domain" description="RRM" evidence="7">
    <location>
        <begin position="468"/>
        <end position="541"/>
    </location>
</feature>
<organism evidence="9">
    <name type="scientific">Strongyloides stercoralis</name>
    <name type="common">Threadworm</name>
    <dbReference type="NCBI Taxonomy" id="6248"/>
    <lineage>
        <taxon>Eukaryota</taxon>
        <taxon>Metazoa</taxon>
        <taxon>Ecdysozoa</taxon>
        <taxon>Nematoda</taxon>
        <taxon>Chromadorea</taxon>
        <taxon>Rhabditida</taxon>
        <taxon>Tylenchina</taxon>
        <taxon>Panagrolaimomorpha</taxon>
        <taxon>Strongyloidoidea</taxon>
        <taxon>Strongyloididae</taxon>
        <taxon>Strongyloides</taxon>
    </lineage>
</organism>
<keyword evidence="3 5" id="KW-0694">RNA-binding</keyword>
<dbReference type="Gene3D" id="3.30.70.330">
    <property type="match status" value="6"/>
</dbReference>
<dbReference type="InterPro" id="IPR000504">
    <property type="entry name" value="RRM_dom"/>
</dbReference>
<evidence type="ECO:0000313" key="8">
    <source>
        <dbReference type="Proteomes" id="UP000035681"/>
    </source>
</evidence>
<reference evidence="9" key="1">
    <citation type="submission" date="2015-08" db="UniProtKB">
        <authorList>
            <consortium name="WormBaseParasite"/>
        </authorList>
    </citation>
    <scope>IDENTIFICATION</scope>
</reference>
<evidence type="ECO:0000256" key="3">
    <source>
        <dbReference type="ARBA" id="ARBA00022884"/>
    </source>
</evidence>
<evidence type="ECO:0000256" key="1">
    <source>
        <dbReference type="ARBA" id="ARBA00004123"/>
    </source>
</evidence>
<feature type="domain" description="RRM" evidence="7">
    <location>
        <begin position="281"/>
        <end position="359"/>
    </location>
</feature>
<dbReference type="InterPro" id="IPR012677">
    <property type="entry name" value="Nucleotide-bd_a/b_plait_sf"/>
</dbReference>
<dbReference type="STRING" id="6248.A0A0K0E0N2"/>
<dbReference type="PANTHER" id="PTHR48039:SF5">
    <property type="entry name" value="RNA-BINDING PROTEIN 28"/>
    <property type="match status" value="1"/>
</dbReference>
<dbReference type="GO" id="GO:0003729">
    <property type="term" value="F:mRNA binding"/>
    <property type="evidence" value="ECO:0007669"/>
    <property type="project" value="TreeGrafter"/>
</dbReference>
<proteinExistence type="predicted"/>
<dbReference type="SMART" id="SM00361">
    <property type="entry name" value="RRM_1"/>
    <property type="match status" value="2"/>
</dbReference>
<dbReference type="GO" id="GO:0005730">
    <property type="term" value="C:nucleolus"/>
    <property type="evidence" value="ECO:0007669"/>
    <property type="project" value="TreeGrafter"/>
</dbReference>
<dbReference type="SMART" id="SM00360">
    <property type="entry name" value="RRM"/>
    <property type="match status" value="6"/>
</dbReference>
<feature type="domain" description="RRM" evidence="7">
    <location>
        <begin position="658"/>
        <end position="741"/>
    </location>
</feature>
<dbReference type="CDD" id="cd12318">
    <property type="entry name" value="RRM5_RBM19_like"/>
    <property type="match status" value="1"/>
</dbReference>
<feature type="compositionally biased region" description="Basic and acidic residues" evidence="6">
    <location>
        <begin position="589"/>
        <end position="600"/>
    </location>
</feature>
<protein>
    <submittedName>
        <fullName evidence="9">RNA-binding protein 19</fullName>
    </submittedName>
    <submittedName>
        <fullName evidence="10">RRM domain-containing protein</fullName>
    </submittedName>
</protein>
<dbReference type="PANTHER" id="PTHR48039">
    <property type="entry name" value="RNA-BINDING MOTIF PROTEIN 14B"/>
    <property type="match status" value="1"/>
</dbReference>
<feature type="compositionally biased region" description="Basic and acidic residues" evidence="6">
    <location>
        <begin position="637"/>
        <end position="657"/>
    </location>
</feature>
<sequence length="848" mass="97344">MSRVIVKGLPKNCTEEKLRNFFKDYGTLTDCKLKYSNDGIFRQFAFVGFESEDFGRKAINKLNGTFLGTSKIVIEECKSFSDENKPRAWSKYNKESSAYKRLHPDELPDKGNKKIKLDNNEDSSLKVDPKYEEFLKFNKVNISKGNDTDKKQKEPDIEILKRMILNFTGNKKDSLIFRGLPSTIKQANFKEWLSPIKFKSLEIKRGNEETFMIVTFEKNADLRRALKRDNQYLGGDKIRVIKFAEQQDKGSKNDKKAEALIIKQENEKLIEEQTQKILDTGRLFVRNLPYVVEEADIRAIFIKYGEISDCEVIIDKKTGRNKGYAMVTYVFPENAVDAFTKLDGTVFKGRMLHILPGEEKTEKLELKAESQFGLSKFQKEKQAKLKLAAGKTYSWNILFLGANAVAETLAKRLEVEKADILTGEGDNTAGVKLALAETALVRETRDFLIKHGVKLDSFSNPAAKRSNTVIIAKNLPSNFNKDELRRMFAYYGDVKDVLMPSEHSVSALVIMGNPVDAKAAFTNLAYSRVRSQPLYLEWAPYDVFEDSNNSNKPDETNNSEETEDKKNVKKVDLTDDEKKMLRRSKKHQQIKEEVEDKKEVEDEEELEDEEDVDDEEDMEDEEELEDEEEVEDEEEDVNKVENDNKDNSTDIPEHEDNARVFVKNLNFETTDETLYKEFSKKYNVHSATVSRKIDVKTQKHTLSMGFGFVQFYTNEDAIDAVKTLQGMLIDGHSIELKLSIKEKENNEKQRKGVDQNDQGDCTKIMVRNISFAASIKEIRALFQSFGNVKDVRIPKKMGSGGHRGFGFVEYMSKSEAKHAFESLVHSTHFYGRRLVLEWAHEDNVETTK</sequence>
<dbReference type="SUPFAM" id="SSF54928">
    <property type="entry name" value="RNA-binding domain, RBD"/>
    <property type="match status" value="4"/>
</dbReference>
<evidence type="ECO:0000313" key="9">
    <source>
        <dbReference type="WBParaSite" id="SSTP_0000304400.1"/>
    </source>
</evidence>
<keyword evidence="4" id="KW-0539">Nucleus</keyword>
<dbReference type="Pfam" id="PF00076">
    <property type="entry name" value="RRM_1"/>
    <property type="match status" value="5"/>
</dbReference>
<keyword evidence="8" id="KW-1185">Reference proteome</keyword>
<feature type="region of interest" description="Disordered" evidence="6">
    <location>
        <begin position="544"/>
        <end position="657"/>
    </location>
</feature>
<comment type="subcellular location">
    <subcellularLocation>
        <location evidence="1">Nucleus</location>
    </subcellularLocation>
</comment>
<evidence type="ECO:0000259" key="7">
    <source>
        <dbReference type="PROSITE" id="PS50102"/>
    </source>
</evidence>
<evidence type="ECO:0000256" key="4">
    <source>
        <dbReference type="ARBA" id="ARBA00023242"/>
    </source>
</evidence>
<dbReference type="InterPro" id="IPR003954">
    <property type="entry name" value="RRM_euk-type"/>
</dbReference>
<feature type="domain" description="RRM" evidence="7">
    <location>
        <begin position="762"/>
        <end position="841"/>
    </location>
</feature>
<dbReference type="Proteomes" id="UP000035681">
    <property type="component" value="Unplaced"/>
</dbReference>
<evidence type="ECO:0000256" key="5">
    <source>
        <dbReference type="PROSITE-ProRule" id="PRU00176"/>
    </source>
</evidence>
<keyword evidence="2" id="KW-0677">Repeat</keyword>